<dbReference type="InterPro" id="IPR044053">
    <property type="entry name" value="AsaB-like"/>
</dbReference>
<evidence type="ECO:0000313" key="5">
    <source>
        <dbReference type="EMBL" id="WPG97918.1"/>
    </source>
</evidence>
<dbReference type="AlphaFoldDB" id="A0AAQ3LXT3"/>
<gene>
    <name evidence="5" type="ORF">R9X50_00070100</name>
</gene>
<keyword evidence="3" id="KW-0175">Coiled coil</keyword>
<evidence type="ECO:0000256" key="1">
    <source>
        <dbReference type="ARBA" id="ARBA00023002"/>
    </source>
</evidence>
<dbReference type="GO" id="GO:0016491">
    <property type="term" value="F:oxidoreductase activity"/>
    <property type="evidence" value="ECO:0007669"/>
    <property type="project" value="UniProtKB-KW"/>
</dbReference>
<accession>A0AAQ3LXT3</accession>
<feature type="region of interest" description="Disordered" evidence="4">
    <location>
        <begin position="1"/>
        <end position="34"/>
    </location>
</feature>
<evidence type="ECO:0000256" key="4">
    <source>
        <dbReference type="SAM" id="MobiDB-lite"/>
    </source>
</evidence>
<dbReference type="EMBL" id="CP138580">
    <property type="protein sequence ID" value="WPG97918.1"/>
    <property type="molecule type" value="Genomic_DNA"/>
</dbReference>
<feature type="compositionally biased region" description="Low complexity" evidence="4">
    <location>
        <begin position="1"/>
        <end position="11"/>
    </location>
</feature>
<name>A0AAQ3LXT3_9PEZI</name>
<sequence length="562" mass="63770">MSPPSISSDTLSSHREADSQSLAPITNEAADESKNVTHAKDCKVQLYYLKDDVLYKTVKPLQIVPGFADHEGKSNVKLEPGDLESLTDIRGTSNSFTLDNNGFQYIKSPTNFNNWTSQPAIAADYLPELENLLHRTVEGCDEIIFYDARIRHESDEGVRVEGLSYNPFARQVHVDNTEFSVLAKVKRLTEMKSDYLLKGRTRIINIWRPIKHPVYDCGLAVADGSTLNPEDVIECNRHRKDTGEFWDTMGVVKYRPGFDWFYMSEQTEEDVLLFKNYDSSNTAVKHCLHTAFDLPSDQIPASAPTRESIEVRALVFTYPTSEPKPAVIDQSISQHPLAVSLASNQLLRVDNYYSIVERTRTDIDEASELKDAELLLRRKKMEQMAKLQERAAEHLDIMQTKLESTSVELARTKHQLELANKQLQVQGGILAPFDGQNGHRALTDTITPSQATNEMDGLSQHLAETRVGISGNTPEYECTNESCQKEKINLLEHVEGQKHLVAQWKANSLERGMAAAKEVWVQEVARAVEYERKKDELAMHNLLMEIERLRKERDQALRKINQ</sequence>
<keyword evidence="1" id="KW-0560">Oxidoreductase</keyword>
<evidence type="ECO:0000256" key="3">
    <source>
        <dbReference type="SAM" id="Coils"/>
    </source>
</evidence>
<reference evidence="5 6" key="1">
    <citation type="submission" date="2023-11" db="EMBL/GenBank/DDBJ databases">
        <title>An acidophilic fungus is an integral part of prey digestion in a carnivorous sundew plant.</title>
        <authorList>
            <person name="Tsai I.J."/>
        </authorList>
    </citation>
    <scope>NUCLEOTIDE SEQUENCE [LARGE SCALE GENOMIC DNA]</scope>
    <source>
        <strain evidence="5">169a</strain>
    </source>
</reference>
<comment type="similarity">
    <text evidence="2">Belongs to the asaB hydroxylase/desaturase family.</text>
</comment>
<organism evidence="5 6">
    <name type="scientific">Acrodontium crateriforme</name>
    <dbReference type="NCBI Taxonomy" id="150365"/>
    <lineage>
        <taxon>Eukaryota</taxon>
        <taxon>Fungi</taxon>
        <taxon>Dikarya</taxon>
        <taxon>Ascomycota</taxon>
        <taxon>Pezizomycotina</taxon>
        <taxon>Dothideomycetes</taxon>
        <taxon>Dothideomycetidae</taxon>
        <taxon>Mycosphaerellales</taxon>
        <taxon>Teratosphaeriaceae</taxon>
        <taxon>Acrodontium</taxon>
    </lineage>
</organism>
<dbReference type="PANTHER" id="PTHR34598">
    <property type="entry name" value="BLL6449 PROTEIN"/>
    <property type="match status" value="1"/>
</dbReference>
<evidence type="ECO:0000313" key="6">
    <source>
        <dbReference type="Proteomes" id="UP001303373"/>
    </source>
</evidence>
<dbReference type="NCBIfam" id="NF041278">
    <property type="entry name" value="CmcJ_NvfI_EfuI"/>
    <property type="match status" value="1"/>
</dbReference>
<feature type="coiled-coil region" evidence="3">
    <location>
        <begin position="532"/>
        <end position="559"/>
    </location>
</feature>
<proteinExistence type="inferred from homology"/>
<protein>
    <submittedName>
        <fullName evidence="5">Uncharacterized protein</fullName>
    </submittedName>
</protein>
<dbReference type="PANTHER" id="PTHR34598:SF3">
    <property type="entry name" value="OXIDOREDUCTASE AN1597"/>
    <property type="match status" value="1"/>
</dbReference>
<dbReference type="Proteomes" id="UP001303373">
    <property type="component" value="Chromosome 1"/>
</dbReference>
<keyword evidence="6" id="KW-1185">Reference proteome</keyword>
<evidence type="ECO:0000256" key="2">
    <source>
        <dbReference type="ARBA" id="ARBA00023604"/>
    </source>
</evidence>